<proteinExistence type="predicted"/>
<dbReference type="InterPro" id="IPR029058">
    <property type="entry name" value="AB_hydrolase_fold"/>
</dbReference>
<reference evidence="3 4" key="1">
    <citation type="journal article" date="2012" name="J. Bacteriol.">
        <title>Genome Sequence of n-Alkane-Degrading Hydrocarboniphaga effusa Strain AP103T (ATCC BAA-332T).</title>
        <authorList>
            <person name="Chang H.K."/>
            <person name="Zylstra G.J."/>
            <person name="Chae J.C."/>
        </authorList>
    </citation>
    <scope>NUCLEOTIDE SEQUENCE [LARGE SCALE GENOMIC DNA]</scope>
    <source>
        <strain evidence="3 4">AP103</strain>
    </source>
</reference>
<evidence type="ECO:0000313" key="3">
    <source>
        <dbReference type="EMBL" id="EIT71666.1"/>
    </source>
</evidence>
<accession>I8I5G2</accession>
<dbReference type="PANTHER" id="PTHR42776:SF27">
    <property type="entry name" value="DIPEPTIDYL PEPTIDASE FAMILY MEMBER 6"/>
    <property type="match status" value="1"/>
</dbReference>
<organism evidence="3 4">
    <name type="scientific">Hydrocarboniphaga effusa AP103</name>
    <dbReference type="NCBI Taxonomy" id="1172194"/>
    <lineage>
        <taxon>Bacteria</taxon>
        <taxon>Pseudomonadati</taxon>
        <taxon>Pseudomonadota</taxon>
        <taxon>Gammaproteobacteria</taxon>
        <taxon>Nevskiales</taxon>
        <taxon>Nevskiaceae</taxon>
        <taxon>Hydrocarboniphaga</taxon>
    </lineage>
</organism>
<dbReference type="InterPro" id="IPR001375">
    <property type="entry name" value="Peptidase_S9_cat"/>
</dbReference>
<dbReference type="Gene3D" id="3.40.50.1820">
    <property type="entry name" value="alpha/beta hydrolase"/>
    <property type="match status" value="1"/>
</dbReference>
<gene>
    <name evidence="3" type="ORF">WQQ_18030</name>
</gene>
<dbReference type="STRING" id="1172194.WQQ_18030"/>
<dbReference type="EMBL" id="AKGD01000001">
    <property type="protein sequence ID" value="EIT71666.1"/>
    <property type="molecule type" value="Genomic_DNA"/>
</dbReference>
<dbReference type="SUPFAM" id="SSF53474">
    <property type="entry name" value="alpha/beta-Hydrolases"/>
    <property type="match status" value="1"/>
</dbReference>
<dbReference type="Pfam" id="PF00326">
    <property type="entry name" value="Peptidase_S9"/>
    <property type="match status" value="1"/>
</dbReference>
<dbReference type="PANTHER" id="PTHR42776">
    <property type="entry name" value="SERINE PEPTIDASE S9 FAMILY MEMBER"/>
    <property type="match status" value="1"/>
</dbReference>
<dbReference type="GO" id="GO:0006508">
    <property type="term" value="P:proteolysis"/>
    <property type="evidence" value="ECO:0007669"/>
    <property type="project" value="InterPro"/>
</dbReference>
<comment type="caution">
    <text evidence="3">The sequence shown here is derived from an EMBL/GenBank/DDBJ whole genome shotgun (WGS) entry which is preliminary data.</text>
</comment>
<dbReference type="AlphaFoldDB" id="I8I5G2"/>
<sequence>MIDPIADNDADVLVLLEHYRSRDRGEALSAYRLNVDAGSRVRVATAPIKGKATFAADTSGRVLSVSVLDNEGRHHLYWRRDEASDWSELQAPAGLRVEVERILPDGSVLYAQTQTSGPAQSCLVRRAGGTLLGGAVLGCTRGSLNVVYSFDRREPIALRVYENERARLQYLESAHPDRAILQMLERDLAKDSALYLDYTRDGAKAMVKVMSDRDAGTYYLFDRARNQVQHLLSSRDKIDPAAMSPRRSLKLPAAAASDTAYLTLPIANNKPGASKPPLIVKLKGLYGATAGWTWNADTQALASRGYAVLDIDNYDSEARRNQTQQTPQPDPAIGLAGTLIDNLEWLRKQGQIDGDRICIHGEAYGAYLALTAATQKPSLFRCIVDEGGIVDIESWRKDSFLSETAYGRSLIALYMSGIGSTLSSPVDAVAKLTAPLLLIHGRLDATVPFGQAKQLMKALDRHDIAYEKYIEDNEAHGFYQQAHRTQRYERLLAFFDRHLGRAAAKAP</sequence>
<dbReference type="Proteomes" id="UP000003704">
    <property type="component" value="Unassembled WGS sequence"/>
</dbReference>
<keyword evidence="4" id="KW-1185">Reference proteome</keyword>
<protein>
    <recommendedName>
        <fullName evidence="2">Peptidase S9 prolyl oligopeptidase catalytic domain-containing protein</fullName>
    </recommendedName>
</protein>
<evidence type="ECO:0000256" key="1">
    <source>
        <dbReference type="ARBA" id="ARBA00022801"/>
    </source>
</evidence>
<evidence type="ECO:0000313" key="4">
    <source>
        <dbReference type="Proteomes" id="UP000003704"/>
    </source>
</evidence>
<keyword evidence="1" id="KW-0378">Hydrolase</keyword>
<evidence type="ECO:0000259" key="2">
    <source>
        <dbReference type="Pfam" id="PF00326"/>
    </source>
</evidence>
<feature type="domain" description="Peptidase S9 prolyl oligopeptidase catalytic" evidence="2">
    <location>
        <begin position="295"/>
        <end position="500"/>
    </location>
</feature>
<name>I8I5G2_9GAMM</name>
<dbReference type="GO" id="GO:0004252">
    <property type="term" value="F:serine-type endopeptidase activity"/>
    <property type="evidence" value="ECO:0007669"/>
    <property type="project" value="TreeGrafter"/>
</dbReference>